<gene>
    <name evidence="2" type="ORF">DCAR_002655</name>
</gene>
<protein>
    <recommendedName>
        <fullName evidence="3">Cyclin N-terminal domain-containing protein</fullName>
    </recommendedName>
</protein>
<keyword evidence="1" id="KW-0812">Transmembrane</keyword>
<proteinExistence type="predicted"/>
<dbReference type="STRING" id="79200.A0A166HA54"/>
<keyword evidence="1" id="KW-0472">Membrane</keyword>
<keyword evidence="1" id="KW-1133">Transmembrane helix</keyword>
<evidence type="ECO:0000313" key="2">
    <source>
        <dbReference type="EMBL" id="KZN09999.1"/>
    </source>
</evidence>
<comment type="caution">
    <text evidence="2">The sequence shown here is derived from an EMBL/GenBank/DDBJ whole genome shotgun (WGS) entry which is preliminary data.</text>
</comment>
<accession>A0A166HA54</accession>
<feature type="transmembrane region" description="Helical" evidence="1">
    <location>
        <begin position="138"/>
        <end position="158"/>
    </location>
</feature>
<organism evidence="2">
    <name type="scientific">Daucus carota subsp. sativus</name>
    <name type="common">Carrot</name>
    <dbReference type="NCBI Taxonomy" id="79200"/>
    <lineage>
        <taxon>Eukaryota</taxon>
        <taxon>Viridiplantae</taxon>
        <taxon>Streptophyta</taxon>
        <taxon>Embryophyta</taxon>
        <taxon>Tracheophyta</taxon>
        <taxon>Spermatophyta</taxon>
        <taxon>Magnoliopsida</taxon>
        <taxon>eudicotyledons</taxon>
        <taxon>Gunneridae</taxon>
        <taxon>Pentapetalae</taxon>
        <taxon>asterids</taxon>
        <taxon>campanulids</taxon>
        <taxon>Apiales</taxon>
        <taxon>Apiaceae</taxon>
        <taxon>Apioideae</taxon>
        <taxon>Scandiceae</taxon>
        <taxon>Daucinae</taxon>
        <taxon>Daucus</taxon>
        <taxon>Daucus sect. Daucus</taxon>
    </lineage>
</organism>
<evidence type="ECO:0008006" key="3">
    <source>
        <dbReference type="Google" id="ProtNLM"/>
    </source>
</evidence>
<name>A0A166HA54_DAUCS</name>
<evidence type="ECO:0000256" key="1">
    <source>
        <dbReference type="SAM" id="Phobius"/>
    </source>
</evidence>
<dbReference type="EMBL" id="LNRQ01000001">
    <property type="protein sequence ID" value="KZN09999.1"/>
    <property type="molecule type" value="Genomic_DNA"/>
</dbReference>
<sequence length="162" mass="18335">MSPEMRVRVLGFLIESAHIHDSGPISVKRLKSLGDKTIQEQHFTIRDFLEAEVVLLQVLDFDIGTLNTAFIFLKDLIIQFKGVAKVGEQVNFEACMDIMDICYEKEQTSILFSSPISLAASILACSLIISYFEFPVLISGVLTFFLLRFQFYAGRFICHNNS</sequence>
<dbReference type="Gramene" id="KZN09999">
    <property type="protein sequence ID" value="KZN09999"/>
    <property type="gene ID" value="DCAR_002655"/>
</dbReference>
<dbReference type="AlphaFoldDB" id="A0A166HA54"/>
<feature type="transmembrane region" description="Helical" evidence="1">
    <location>
        <begin position="109"/>
        <end position="132"/>
    </location>
</feature>
<reference evidence="2" key="1">
    <citation type="journal article" date="2016" name="Nat. Genet.">
        <title>A high-quality carrot genome assembly provides new insights into carotenoid accumulation and asterid genome evolution.</title>
        <authorList>
            <person name="Iorizzo M."/>
            <person name="Ellison S."/>
            <person name="Senalik D."/>
            <person name="Zeng P."/>
            <person name="Satapoomin P."/>
            <person name="Huang J."/>
            <person name="Bowman M."/>
            <person name="Iovene M."/>
            <person name="Sanseverino W."/>
            <person name="Cavagnaro P."/>
            <person name="Yildiz M."/>
            <person name="Macko-Podgorni A."/>
            <person name="Moranska E."/>
            <person name="Grzebelus E."/>
            <person name="Grzebelus D."/>
            <person name="Ashrafi H."/>
            <person name="Zheng Z."/>
            <person name="Cheng S."/>
            <person name="Spooner D."/>
            <person name="Van Deynze A."/>
            <person name="Simon P."/>
        </authorList>
    </citation>
    <scope>NUCLEOTIDE SEQUENCE [LARGE SCALE GENOMIC DNA]</scope>
    <source>
        <tissue evidence="2">Leaf</tissue>
    </source>
</reference>